<name>A0A402BEQ3_9CHLR</name>
<dbReference type="Pfam" id="PF13424">
    <property type="entry name" value="TPR_12"/>
    <property type="match status" value="1"/>
</dbReference>
<evidence type="ECO:0000313" key="4">
    <source>
        <dbReference type="EMBL" id="GCE29780.1"/>
    </source>
</evidence>
<dbReference type="SMART" id="SM00421">
    <property type="entry name" value="HTH_LUXR"/>
    <property type="match status" value="1"/>
</dbReference>
<dbReference type="PANTHER" id="PTHR16305">
    <property type="entry name" value="TESTICULAR SOLUBLE ADENYLYL CYCLASE"/>
    <property type="match status" value="1"/>
</dbReference>
<comment type="caution">
    <text evidence="4">The sequence shown here is derived from an EMBL/GenBank/DDBJ whole genome shotgun (WGS) entry which is preliminary data.</text>
</comment>
<feature type="domain" description="HTH luxR-type" evidence="3">
    <location>
        <begin position="915"/>
        <end position="980"/>
    </location>
</feature>
<keyword evidence="2" id="KW-0067">ATP-binding</keyword>
<dbReference type="InterPro" id="IPR011990">
    <property type="entry name" value="TPR-like_helical_dom_sf"/>
</dbReference>
<evidence type="ECO:0000256" key="2">
    <source>
        <dbReference type="ARBA" id="ARBA00022840"/>
    </source>
</evidence>
<dbReference type="GO" id="GO:0004016">
    <property type="term" value="F:adenylate cyclase activity"/>
    <property type="evidence" value="ECO:0007669"/>
    <property type="project" value="TreeGrafter"/>
</dbReference>
<dbReference type="PROSITE" id="PS50043">
    <property type="entry name" value="HTH_LUXR_2"/>
    <property type="match status" value="1"/>
</dbReference>
<evidence type="ECO:0000256" key="1">
    <source>
        <dbReference type="ARBA" id="ARBA00022741"/>
    </source>
</evidence>
<accession>A0A402BEQ3</accession>
<sequence>MKQETMQQELRLSGRQQEQALLWSQFEISTTGHLRVTLVTGEPGIGKTSLLESIGRKVAQSGALVLRGGASQSEGMPPYLPFLEALGKYVRSASPNILREQIGPFGSVLATLLPELPLRLGPFSESYPLLPEQARLRLYEAIGTFLVAIAASQPLLLLLDDLQWADSATLDLLSHIARHQQEARIFILGAYRKGEVAQSPAFERTLAELIRLRLFLTLSLKPLSNDELATLSTSLLGASLDSTANTFLARQSEGNPFLAEELLQNWLDIAALVRTESGYRLHSSMDVALPSSIVNAVRQRLVRLSKDSIDLLRTAAIIGRTFEGMLLARVTSQEAEEVEERLQEAVRAHLIRPDQPGFFTFSHDTIRACLYDEVGLVKRTRLHTSIGHMLQQQLKQTMAAPDARFLANLAFHFARSGEHALGAMYSQQAAESAFKSFAAEDALTHYRTALSLLDQEALPYGFCLLGTGEAFMALGNFQDAIHAFEPALAWWKARRNSEEAGRAAWGLGKAYWRREEIILARSALQEAVDLFAEKPGINQVRALIELGSLLALSLHQLTEAQGVLQQALDLAQQCGDQHLMAATHRALGSLSLRAGDVKGARQLLELALVQAAKVDDVWEATEICASLSLAYRWAGNFDRQQELLQHWLIYARRCHDPYQLRHLYSYLATGYALRGLKAEAENALQHAQQIVEHLDSPEPLAMLQFTRGSLIAIWGDLERGEELLRLSIDRFRALEPHSLVWWLGQLGFIQALAGKQEEALTILDELETMIASLPERAMSTAHVLCFMAAIAVWLKQRDWALRLYPRLVPFAGQMHAFSIDRLLGELSTLRGTFSEARAYLRVAEETTRQTSFQVELASTLAAQADLELAEHGRTGVAAARTLLEEAANLSARISFFTLERHLRERLRQLAGKGTRPHLPAGLSLREADVLRLVAHGKSNREIAEALVISERTVANHLANIFNKTGVENRAAAAAFAVRHALLE</sequence>
<dbReference type="SUPFAM" id="SSF52540">
    <property type="entry name" value="P-loop containing nucleoside triphosphate hydrolases"/>
    <property type="match status" value="1"/>
</dbReference>
<gene>
    <name evidence="4" type="ORF">KDA_52640</name>
</gene>
<dbReference type="SUPFAM" id="SSF48452">
    <property type="entry name" value="TPR-like"/>
    <property type="match status" value="2"/>
</dbReference>
<dbReference type="InterPro" id="IPR027417">
    <property type="entry name" value="P-loop_NTPase"/>
</dbReference>
<dbReference type="GO" id="GO:0005524">
    <property type="term" value="F:ATP binding"/>
    <property type="evidence" value="ECO:0007669"/>
    <property type="project" value="UniProtKB-KW"/>
</dbReference>
<proteinExistence type="predicted"/>
<dbReference type="Gene3D" id="1.10.10.10">
    <property type="entry name" value="Winged helix-like DNA-binding domain superfamily/Winged helix DNA-binding domain"/>
    <property type="match status" value="1"/>
</dbReference>
<organism evidence="4 5">
    <name type="scientific">Dictyobacter alpinus</name>
    <dbReference type="NCBI Taxonomy" id="2014873"/>
    <lineage>
        <taxon>Bacteria</taxon>
        <taxon>Bacillati</taxon>
        <taxon>Chloroflexota</taxon>
        <taxon>Ktedonobacteria</taxon>
        <taxon>Ktedonobacterales</taxon>
        <taxon>Dictyobacteraceae</taxon>
        <taxon>Dictyobacter</taxon>
    </lineage>
</organism>
<dbReference type="Pfam" id="PF13191">
    <property type="entry name" value="AAA_16"/>
    <property type="match status" value="1"/>
</dbReference>
<dbReference type="Gene3D" id="1.25.40.10">
    <property type="entry name" value="Tetratricopeptide repeat domain"/>
    <property type="match status" value="3"/>
</dbReference>
<dbReference type="InterPro" id="IPR003593">
    <property type="entry name" value="AAA+_ATPase"/>
</dbReference>
<dbReference type="InterPro" id="IPR036388">
    <property type="entry name" value="WH-like_DNA-bd_sf"/>
</dbReference>
<dbReference type="Pfam" id="PF00196">
    <property type="entry name" value="GerE"/>
    <property type="match status" value="1"/>
</dbReference>
<reference evidence="5" key="1">
    <citation type="submission" date="2018-12" db="EMBL/GenBank/DDBJ databases">
        <title>Tengunoibacter tsumagoiensis gen. nov., sp. nov., Dictyobacter kobayashii sp. nov., D. alpinus sp. nov., and D. joshuensis sp. nov. and description of Dictyobacteraceae fam. nov. within the order Ktedonobacterales isolated from Tengu-no-mugimeshi.</title>
        <authorList>
            <person name="Wang C.M."/>
            <person name="Zheng Y."/>
            <person name="Sakai Y."/>
            <person name="Toyoda A."/>
            <person name="Minakuchi Y."/>
            <person name="Abe K."/>
            <person name="Yokota A."/>
            <person name="Yabe S."/>
        </authorList>
    </citation>
    <scope>NUCLEOTIDE SEQUENCE [LARGE SCALE GENOMIC DNA]</scope>
    <source>
        <strain evidence="5">Uno16</strain>
    </source>
</reference>
<evidence type="ECO:0000259" key="3">
    <source>
        <dbReference type="PROSITE" id="PS50043"/>
    </source>
</evidence>
<dbReference type="GO" id="GO:0003677">
    <property type="term" value="F:DNA binding"/>
    <property type="evidence" value="ECO:0007669"/>
    <property type="project" value="InterPro"/>
</dbReference>
<evidence type="ECO:0000313" key="5">
    <source>
        <dbReference type="Proteomes" id="UP000287171"/>
    </source>
</evidence>
<dbReference type="SMART" id="SM00382">
    <property type="entry name" value="AAA"/>
    <property type="match status" value="1"/>
</dbReference>
<dbReference type="Proteomes" id="UP000287171">
    <property type="component" value="Unassembled WGS sequence"/>
</dbReference>
<dbReference type="GO" id="GO:0005737">
    <property type="term" value="C:cytoplasm"/>
    <property type="evidence" value="ECO:0007669"/>
    <property type="project" value="TreeGrafter"/>
</dbReference>
<dbReference type="PROSITE" id="PS00622">
    <property type="entry name" value="HTH_LUXR_1"/>
    <property type="match status" value="1"/>
</dbReference>
<protein>
    <recommendedName>
        <fullName evidence="3">HTH luxR-type domain-containing protein</fullName>
    </recommendedName>
</protein>
<dbReference type="InterPro" id="IPR016032">
    <property type="entry name" value="Sig_transdc_resp-reg_C-effctor"/>
</dbReference>
<dbReference type="InterPro" id="IPR000792">
    <property type="entry name" value="Tscrpt_reg_LuxR_C"/>
</dbReference>
<dbReference type="RefSeq" id="WP_126629987.1">
    <property type="nucleotide sequence ID" value="NZ_BIFT01000002.1"/>
</dbReference>
<dbReference type="InterPro" id="IPR041664">
    <property type="entry name" value="AAA_16"/>
</dbReference>
<dbReference type="PANTHER" id="PTHR16305:SF28">
    <property type="entry name" value="GUANYLATE CYCLASE DOMAIN-CONTAINING PROTEIN"/>
    <property type="match status" value="1"/>
</dbReference>
<dbReference type="OrthoDB" id="9758570at2"/>
<keyword evidence="1" id="KW-0547">Nucleotide-binding</keyword>
<dbReference type="PRINTS" id="PR00038">
    <property type="entry name" value="HTHLUXR"/>
</dbReference>
<dbReference type="CDD" id="cd06170">
    <property type="entry name" value="LuxR_C_like"/>
    <property type="match status" value="1"/>
</dbReference>
<dbReference type="EMBL" id="BIFT01000002">
    <property type="protein sequence ID" value="GCE29780.1"/>
    <property type="molecule type" value="Genomic_DNA"/>
</dbReference>
<dbReference type="Gene3D" id="3.40.50.300">
    <property type="entry name" value="P-loop containing nucleotide triphosphate hydrolases"/>
    <property type="match status" value="1"/>
</dbReference>
<dbReference type="SUPFAM" id="SSF46894">
    <property type="entry name" value="C-terminal effector domain of the bipartite response regulators"/>
    <property type="match status" value="1"/>
</dbReference>
<dbReference type="GO" id="GO:0006355">
    <property type="term" value="P:regulation of DNA-templated transcription"/>
    <property type="evidence" value="ECO:0007669"/>
    <property type="project" value="InterPro"/>
</dbReference>
<keyword evidence="5" id="KW-1185">Reference proteome</keyword>
<dbReference type="AlphaFoldDB" id="A0A402BEQ3"/>